<sequence>MRHDQIVCSIPTYTTEDSAIRLPICGNYDYWTALTHYFLPKANTIEIHCWNEEIETIKDVEVLFKDKKYEGNLTIFRGENDFALTDYLLKAHLNRSGEFKWFTVNLDMDTSSVFHSGHWGTELFVPNATERDIAFIKSVIPDETIIVQY</sequence>
<keyword evidence="2" id="KW-1185">Reference proteome</keyword>
<organism evidence="1 2">
    <name type="scientific">Robertmurraya kyonggiensis</name>
    <dbReference type="NCBI Taxonomy" id="1037680"/>
    <lineage>
        <taxon>Bacteria</taxon>
        <taxon>Bacillati</taxon>
        <taxon>Bacillota</taxon>
        <taxon>Bacilli</taxon>
        <taxon>Bacillales</taxon>
        <taxon>Bacillaceae</taxon>
        <taxon>Robertmurraya</taxon>
    </lineage>
</organism>
<reference evidence="1 2" key="1">
    <citation type="journal article" date="2011" name="J. Microbiol.">
        <title>Bacillus kyonggiensis sp. nov., isolated from soil of a lettuce field.</title>
        <authorList>
            <person name="Dong K."/>
            <person name="Lee S."/>
        </authorList>
    </citation>
    <scope>NUCLEOTIDE SEQUENCE [LARGE SCALE GENOMIC DNA]</scope>
    <source>
        <strain evidence="1 2">NB22</strain>
    </source>
</reference>
<evidence type="ECO:0000313" key="2">
    <source>
        <dbReference type="Proteomes" id="UP000307756"/>
    </source>
</evidence>
<dbReference type="RefSeq" id="WP_136829834.1">
    <property type="nucleotide sequence ID" value="NZ_SWBM01000001.1"/>
</dbReference>
<dbReference type="AlphaFoldDB" id="A0A4U1DAK2"/>
<dbReference type="Proteomes" id="UP000307756">
    <property type="component" value="Unassembled WGS sequence"/>
</dbReference>
<evidence type="ECO:0000313" key="1">
    <source>
        <dbReference type="EMBL" id="TKC19053.1"/>
    </source>
</evidence>
<name>A0A4U1DAK2_9BACI</name>
<proteinExistence type="predicted"/>
<dbReference type="OrthoDB" id="2058201at2"/>
<dbReference type="EMBL" id="SWBM01000001">
    <property type="protein sequence ID" value="TKC19053.1"/>
    <property type="molecule type" value="Genomic_DNA"/>
</dbReference>
<accession>A0A4U1DAK2</accession>
<protein>
    <submittedName>
        <fullName evidence="1">Uncharacterized protein</fullName>
    </submittedName>
</protein>
<gene>
    <name evidence="1" type="ORF">FA727_05775</name>
</gene>
<comment type="caution">
    <text evidence="1">The sequence shown here is derived from an EMBL/GenBank/DDBJ whole genome shotgun (WGS) entry which is preliminary data.</text>
</comment>